<comment type="caution">
    <text evidence="10">The sequence shown here is derived from an EMBL/GenBank/DDBJ whole genome shotgun (WGS) entry which is preliminary data.</text>
</comment>
<accession>A0A8J2Z039</accession>
<comment type="subunit">
    <text evidence="3">Homodimer.</text>
</comment>
<dbReference type="PROSITE" id="PS00105">
    <property type="entry name" value="AA_TRANSFER_CLASS_1"/>
    <property type="match status" value="1"/>
</dbReference>
<dbReference type="Pfam" id="PF00155">
    <property type="entry name" value="Aminotran_1_2"/>
    <property type="match status" value="1"/>
</dbReference>
<evidence type="ECO:0000313" key="11">
    <source>
        <dbReference type="Proteomes" id="UP000646365"/>
    </source>
</evidence>
<sequence length="411" mass="43275">MTLVSPTLDAPADGLAARMGRIAASPASILRRRARELRAEGRDVIELSAGDLDFPTPDHVVAAAHRAALAQETGYTDTDGTPALKDAVRAAFARQNGLSYGPDEIIVSTGSTQVLFSAFAATLEPGDEVIVPQPCWAPYLNQVRLAGGVPVPVACPPDNGFKLRPADLNRAITDRTRWVVLNNPVNPTGAVYDAADLSALARVLLDFPGIRVLADGLYEHIVFDGQRAPTMAEVEQQLKPRTLTVSGVAKAYGMEGWRIGYAGGPAPLVRAMAKVQSLTTGCPSSISQAAAVAALTGPQTLLAERAAELQRRRDRFAALLDGCAGLACPLPEGTFYLIVSCAGVIGRRTVAGKPIETGRDFAAHLLETAGVAVLAGEDCGLSNHVRVSFGQPMATLEEAARRIARACAELR</sequence>
<evidence type="ECO:0000256" key="6">
    <source>
        <dbReference type="ARBA" id="ARBA00022898"/>
    </source>
</evidence>
<organism evidence="10 11">
    <name type="scientific">Aliidongia dinghuensis</name>
    <dbReference type="NCBI Taxonomy" id="1867774"/>
    <lineage>
        <taxon>Bacteria</taxon>
        <taxon>Pseudomonadati</taxon>
        <taxon>Pseudomonadota</taxon>
        <taxon>Alphaproteobacteria</taxon>
        <taxon>Rhodospirillales</taxon>
        <taxon>Dongiaceae</taxon>
        <taxon>Aliidongia</taxon>
    </lineage>
</organism>
<dbReference type="GO" id="GO:0004069">
    <property type="term" value="F:L-aspartate:2-oxoglutarate aminotransferase activity"/>
    <property type="evidence" value="ECO:0007669"/>
    <property type="project" value="UniProtKB-EC"/>
</dbReference>
<reference evidence="10" key="1">
    <citation type="journal article" date="2014" name="Int. J. Syst. Evol. Microbiol.">
        <title>Complete genome sequence of Corynebacterium casei LMG S-19264T (=DSM 44701T), isolated from a smear-ripened cheese.</title>
        <authorList>
            <consortium name="US DOE Joint Genome Institute (JGI-PGF)"/>
            <person name="Walter F."/>
            <person name="Albersmeier A."/>
            <person name="Kalinowski J."/>
            <person name="Ruckert C."/>
        </authorList>
    </citation>
    <scope>NUCLEOTIDE SEQUENCE</scope>
    <source>
        <strain evidence="10">CGMCC 1.15725</strain>
    </source>
</reference>
<dbReference type="Gene3D" id="3.90.1150.10">
    <property type="entry name" value="Aspartate Aminotransferase, domain 1"/>
    <property type="match status" value="1"/>
</dbReference>
<dbReference type="InterPro" id="IPR015421">
    <property type="entry name" value="PyrdxlP-dep_Trfase_major"/>
</dbReference>
<evidence type="ECO:0000256" key="5">
    <source>
        <dbReference type="ARBA" id="ARBA00022679"/>
    </source>
</evidence>
<dbReference type="GO" id="GO:0030170">
    <property type="term" value="F:pyridoxal phosphate binding"/>
    <property type="evidence" value="ECO:0007669"/>
    <property type="project" value="InterPro"/>
</dbReference>
<comment type="cofactor">
    <cofactor evidence="1 8">
        <name>pyridoxal 5'-phosphate</name>
        <dbReference type="ChEBI" id="CHEBI:597326"/>
    </cofactor>
</comment>
<dbReference type="InterPro" id="IPR004838">
    <property type="entry name" value="NHTrfase_class1_PyrdxlP-BS"/>
</dbReference>
<evidence type="ECO:0000256" key="1">
    <source>
        <dbReference type="ARBA" id="ARBA00001933"/>
    </source>
</evidence>
<evidence type="ECO:0000256" key="2">
    <source>
        <dbReference type="ARBA" id="ARBA00007441"/>
    </source>
</evidence>
<evidence type="ECO:0000313" key="10">
    <source>
        <dbReference type="EMBL" id="GGF44701.1"/>
    </source>
</evidence>
<dbReference type="EC" id="2.6.1.-" evidence="8"/>
<proteinExistence type="inferred from homology"/>
<comment type="catalytic activity">
    <reaction evidence="7">
        <text>L-aspartate + 2-oxoglutarate = oxaloacetate + L-glutamate</text>
        <dbReference type="Rhea" id="RHEA:21824"/>
        <dbReference type="ChEBI" id="CHEBI:16452"/>
        <dbReference type="ChEBI" id="CHEBI:16810"/>
        <dbReference type="ChEBI" id="CHEBI:29985"/>
        <dbReference type="ChEBI" id="CHEBI:29991"/>
        <dbReference type="EC" id="2.6.1.1"/>
    </reaction>
</comment>
<dbReference type="Proteomes" id="UP000646365">
    <property type="component" value="Unassembled WGS sequence"/>
</dbReference>
<dbReference type="GO" id="GO:0006520">
    <property type="term" value="P:amino acid metabolic process"/>
    <property type="evidence" value="ECO:0007669"/>
    <property type="project" value="InterPro"/>
</dbReference>
<reference evidence="10" key="2">
    <citation type="submission" date="2020-09" db="EMBL/GenBank/DDBJ databases">
        <authorList>
            <person name="Sun Q."/>
            <person name="Zhou Y."/>
        </authorList>
    </citation>
    <scope>NUCLEOTIDE SEQUENCE</scope>
    <source>
        <strain evidence="10">CGMCC 1.15725</strain>
    </source>
</reference>
<dbReference type="InterPro" id="IPR015422">
    <property type="entry name" value="PyrdxlP-dep_Trfase_small"/>
</dbReference>
<dbReference type="InterPro" id="IPR015424">
    <property type="entry name" value="PyrdxlP-dep_Trfase"/>
</dbReference>
<dbReference type="AlphaFoldDB" id="A0A8J2Z039"/>
<dbReference type="InterPro" id="IPR050596">
    <property type="entry name" value="AspAT/PAT-like"/>
</dbReference>
<evidence type="ECO:0000256" key="4">
    <source>
        <dbReference type="ARBA" id="ARBA00022576"/>
    </source>
</evidence>
<evidence type="ECO:0000256" key="8">
    <source>
        <dbReference type="RuleBase" id="RU000481"/>
    </source>
</evidence>
<dbReference type="PANTHER" id="PTHR46383:SF1">
    <property type="entry name" value="ASPARTATE AMINOTRANSFERASE"/>
    <property type="match status" value="1"/>
</dbReference>
<evidence type="ECO:0000256" key="3">
    <source>
        <dbReference type="ARBA" id="ARBA00011738"/>
    </source>
</evidence>
<dbReference type="Gene3D" id="3.40.640.10">
    <property type="entry name" value="Type I PLP-dependent aspartate aminotransferase-like (Major domain)"/>
    <property type="match status" value="1"/>
</dbReference>
<protein>
    <recommendedName>
        <fullName evidence="8">Aminotransferase</fullName>
        <ecNumber evidence="8">2.6.1.-</ecNumber>
    </recommendedName>
</protein>
<keyword evidence="4 8" id="KW-0032">Aminotransferase</keyword>
<dbReference type="InterPro" id="IPR004839">
    <property type="entry name" value="Aminotransferase_I/II_large"/>
</dbReference>
<dbReference type="FunFam" id="3.40.640.10:FF:000033">
    <property type="entry name" value="Aspartate aminotransferase"/>
    <property type="match status" value="1"/>
</dbReference>
<dbReference type="PANTHER" id="PTHR46383">
    <property type="entry name" value="ASPARTATE AMINOTRANSFERASE"/>
    <property type="match status" value="1"/>
</dbReference>
<dbReference type="RefSeq" id="WP_229744049.1">
    <property type="nucleotide sequence ID" value="NZ_BMJQ01000021.1"/>
</dbReference>
<dbReference type="CDD" id="cd00609">
    <property type="entry name" value="AAT_like"/>
    <property type="match status" value="1"/>
</dbReference>
<keyword evidence="5 8" id="KW-0808">Transferase</keyword>
<keyword evidence="6" id="KW-0663">Pyridoxal phosphate</keyword>
<dbReference type="SUPFAM" id="SSF53383">
    <property type="entry name" value="PLP-dependent transferases"/>
    <property type="match status" value="1"/>
</dbReference>
<gene>
    <name evidence="10" type="ORF">GCM10011611_58900</name>
</gene>
<name>A0A8J2Z039_9PROT</name>
<evidence type="ECO:0000259" key="9">
    <source>
        <dbReference type="Pfam" id="PF00155"/>
    </source>
</evidence>
<comment type="similarity">
    <text evidence="2 8">Belongs to the class-I pyridoxal-phosphate-dependent aminotransferase family.</text>
</comment>
<feature type="domain" description="Aminotransferase class I/classII large" evidence="9">
    <location>
        <begin position="43"/>
        <end position="403"/>
    </location>
</feature>
<keyword evidence="11" id="KW-1185">Reference proteome</keyword>
<dbReference type="EMBL" id="BMJQ01000021">
    <property type="protein sequence ID" value="GGF44701.1"/>
    <property type="molecule type" value="Genomic_DNA"/>
</dbReference>
<evidence type="ECO:0000256" key="7">
    <source>
        <dbReference type="ARBA" id="ARBA00049185"/>
    </source>
</evidence>